<keyword evidence="3" id="KW-1185">Reference proteome</keyword>
<dbReference type="EMBL" id="JABWDY010012457">
    <property type="protein sequence ID" value="KAF5199083.1"/>
    <property type="molecule type" value="Genomic_DNA"/>
</dbReference>
<dbReference type="InterPro" id="IPR017451">
    <property type="entry name" value="F-box-assoc_interact_dom"/>
</dbReference>
<organism evidence="2 3">
    <name type="scientific">Thalictrum thalictroides</name>
    <name type="common">Rue-anemone</name>
    <name type="synonym">Anemone thalictroides</name>
    <dbReference type="NCBI Taxonomy" id="46969"/>
    <lineage>
        <taxon>Eukaryota</taxon>
        <taxon>Viridiplantae</taxon>
        <taxon>Streptophyta</taxon>
        <taxon>Embryophyta</taxon>
        <taxon>Tracheophyta</taxon>
        <taxon>Spermatophyta</taxon>
        <taxon>Magnoliopsida</taxon>
        <taxon>Ranunculales</taxon>
        <taxon>Ranunculaceae</taxon>
        <taxon>Thalictroideae</taxon>
        <taxon>Thalictrum</taxon>
    </lineage>
</organism>
<reference evidence="2 3" key="1">
    <citation type="submission" date="2020-06" db="EMBL/GenBank/DDBJ databases">
        <title>Transcriptomic and genomic resources for Thalictrum thalictroides and T. hernandezii: Facilitating candidate gene discovery in an emerging model plant lineage.</title>
        <authorList>
            <person name="Arias T."/>
            <person name="Riano-Pachon D.M."/>
            <person name="Di Stilio V.S."/>
        </authorList>
    </citation>
    <scope>NUCLEOTIDE SEQUENCE [LARGE SCALE GENOMIC DNA]</scope>
    <source>
        <strain evidence="3">cv. WT478/WT964</strain>
        <tissue evidence="2">Leaves</tissue>
    </source>
</reference>
<name>A0A7J6WQ43_THATH</name>
<accession>A0A7J6WQ43</accession>
<dbReference type="PANTHER" id="PTHR31790:SF526">
    <property type="entry name" value="OS12G0618150 PROTEIN"/>
    <property type="match status" value="1"/>
</dbReference>
<dbReference type="InterPro" id="IPR013187">
    <property type="entry name" value="F-box-assoc_dom_typ3"/>
</dbReference>
<dbReference type="AlphaFoldDB" id="A0A7J6WQ43"/>
<dbReference type="NCBIfam" id="TIGR01640">
    <property type="entry name" value="F_box_assoc_1"/>
    <property type="match status" value="1"/>
</dbReference>
<evidence type="ECO:0000313" key="2">
    <source>
        <dbReference type="EMBL" id="KAF5199083.1"/>
    </source>
</evidence>
<dbReference type="Pfam" id="PF08268">
    <property type="entry name" value="FBA_3"/>
    <property type="match status" value="1"/>
</dbReference>
<sequence length="193" mass="22020">MQILRAIQRDGDHPIKMIDDDDNNTEIDGSTGIGVLSHEPTVFKSENTFLDLCFDNFKLVGSCNGLVCLVLKSVVWLLNPYTREYRTVEFAKESVFYRYTAYGFGYEPITEDYKLVLFVTHEINVYSLKDVNSCFTISTLPFMINLPIGIPDMKDLEAFCNGALHCSNHQIIKTLEIDKSDTIKERKGVMLRT</sequence>
<dbReference type="InterPro" id="IPR052361">
    <property type="entry name" value="F-box_domain"/>
</dbReference>
<evidence type="ECO:0000313" key="3">
    <source>
        <dbReference type="Proteomes" id="UP000554482"/>
    </source>
</evidence>
<comment type="caution">
    <text evidence="2">The sequence shown here is derived from an EMBL/GenBank/DDBJ whole genome shotgun (WGS) entry which is preliminary data.</text>
</comment>
<evidence type="ECO:0000259" key="1">
    <source>
        <dbReference type="Pfam" id="PF08268"/>
    </source>
</evidence>
<dbReference type="Proteomes" id="UP000554482">
    <property type="component" value="Unassembled WGS sequence"/>
</dbReference>
<dbReference type="OrthoDB" id="591557at2759"/>
<gene>
    <name evidence="2" type="ORF">FRX31_011332</name>
</gene>
<feature type="domain" description="F-box associated beta-propeller type 3" evidence="1">
    <location>
        <begin position="58"/>
        <end position="128"/>
    </location>
</feature>
<dbReference type="PANTHER" id="PTHR31790">
    <property type="entry name" value="OS02G0783600 PROTEIN"/>
    <property type="match status" value="1"/>
</dbReference>
<protein>
    <recommendedName>
        <fullName evidence="1">F-box associated beta-propeller type 3 domain-containing protein</fullName>
    </recommendedName>
</protein>
<proteinExistence type="predicted"/>